<dbReference type="InterPro" id="IPR000182">
    <property type="entry name" value="GNAT_dom"/>
</dbReference>
<dbReference type="GO" id="GO:0016747">
    <property type="term" value="F:acyltransferase activity, transferring groups other than amino-acyl groups"/>
    <property type="evidence" value="ECO:0007669"/>
    <property type="project" value="InterPro"/>
</dbReference>
<protein>
    <submittedName>
        <fullName evidence="2">Acetyltransferase</fullName>
    </submittedName>
</protein>
<dbReference type="SUPFAM" id="SSF55729">
    <property type="entry name" value="Acyl-CoA N-acyltransferases (Nat)"/>
    <property type="match status" value="1"/>
</dbReference>
<accession>A0A4U9YHQ5</accession>
<evidence type="ECO:0000259" key="1">
    <source>
        <dbReference type="PROSITE" id="PS51186"/>
    </source>
</evidence>
<dbReference type="InterPro" id="IPR016181">
    <property type="entry name" value="Acyl_CoA_acyltransferase"/>
</dbReference>
<evidence type="ECO:0000313" key="2">
    <source>
        <dbReference type="EMBL" id="VTS25704.1"/>
    </source>
</evidence>
<evidence type="ECO:0000313" key="3">
    <source>
        <dbReference type="Proteomes" id="UP000304914"/>
    </source>
</evidence>
<dbReference type="Proteomes" id="UP000304914">
    <property type="component" value="Chromosome"/>
</dbReference>
<dbReference type="PROSITE" id="PS51186">
    <property type="entry name" value="GNAT"/>
    <property type="match status" value="1"/>
</dbReference>
<name>A0A4U9YHQ5_9STRE</name>
<organism evidence="2 3">
    <name type="scientific">Streptococcus pseudoporcinus</name>
    <dbReference type="NCBI Taxonomy" id="361101"/>
    <lineage>
        <taxon>Bacteria</taxon>
        <taxon>Bacillati</taxon>
        <taxon>Bacillota</taxon>
        <taxon>Bacilli</taxon>
        <taxon>Lactobacillales</taxon>
        <taxon>Streptococcaceae</taxon>
        <taxon>Streptococcus</taxon>
    </lineage>
</organism>
<dbReference type="Gene3D" id="3.40.630.30">
    <property type="match status" value="1"/>
</dbReference>
<sequence>MIELRSAKLKDAKEVLLLQRLAFQPLLNHYQDFKTNPAMESLEKIKEKLTQEETFFYYIKKESTTLGMIRVVDFRNKQAKRVAPVFILPAYQNQGFAQKAFQLIEESHGSYHWQLSTIKEEKGNCHLYEKLGYRQTGSELVVNEKMTIVYYTK</sequence>
<dbReference type="AlphaFoldDB" id="A0A4U9YHQ5"/>
<dbReference type="EMBL" id="LR594035">
    <property type="protein sequence ID" value="VTS25704.1"/>
    <property type="molecule type" value="Genomic_DNA"/>
</dbReference>
<reference evidence="2 3" key="1">
    <citation type="submission" date="2019-05" db="EMBL/GenBank/DDBJ databases">
        <authorList>
            <consortium name="Pathogen Informatics"/>
        </authorList>
    </citation>
    <scope>NUCLEOTIDE SEQUENCE [LARGE SCALE GENOMIC DNA]</scope>
    <source>
        <strain evidence="2 3">NCTC5385</strain>
    </source>
</reference>
<gene>
    <name evidence="2" type="ORF">NCTC5385_01226</name>
</gene>
<proteinExistence type="predicted"/>
<dbReference type="Pfam" id="PF13673">
    <property type="entry name" value="Acetyltransf_10"/>
    <property type="match status" value="1"/>
</dbReference>
<dbReference type="RefSeq" id="WP_138068493.1">
    <property type="nucleotide sequence ID" value="NZ_LR594035.1"/>
</dbReference>
<feature type="domain" description="N-acetyltransferase" evidence="1">
    <location>
        <begin position="2"/>
        <end position="153"/>
    </location>
</feature>
<keyword evidence="2" id="KW-0808">Transferase</keyword>